<dbReference type="EMBL" id="JAGIZQ010000003">
    <property type="protein sequence ID" value="KAH6637222.1"/>
    <property type="molecule type" value="Genomic_DNA"/>
</dbReference>
<evidence type="ECO:0000313" key="1">
    <source>
        <dbReference type="EMBL" id="KAH6637222.1"/>
    </source>
</evidence>
<reference evidence="1 2" key="1">
    <citation type="journal article" date="2021" name="Nat. Commun.">
        <title>Genetic determinants of endophytism in the Arabidopsis root mycobiome.</title>
        <authorList>
            <person name="Mesny F."/>
            <person name="Miyauchi S."/>
            <person name="Thiergart T."/>
            <person name="Pickel B."/>
            <person name="Atanasova L."/>
            <person name="Karlsson M."/>
            <person name="Huettel B."/>
            <person name="Barry K.W."/>
            <person name="Haridas S."/>
            <person name="Chen C."/>
            <person name="Bauer D."/>
            <person name="Andreopoulos W."/>
            <person name="Pangilinan J."/>
            <person name="LaButti K."/>
            <person name="Riley R."/>
            <person name="Lipzen A."/>
            <person name="Clum A."/>
            <person name="Drula E."/>
            <person name="Henrissat B."/>
            <person name="Kohler A."/>
            <person name="Grigoriev I.V."/>
            <person name="Martin F.M."/>
            <person name="Hacquard S."/>
        </authorList>
    </citation>
    <scope>NUCLEOTIDE SEQUENCE [LARGE SCALE GENOMIC DNA]</scope>
    <source>
        <strain evidence="1 2">MPI-SDFR-AT-0079</strain>
    </source>
</reference>
<comment type="caution">
    <text evidence="1">The sequence shown here is derived from an EMBL/GenBank/DDBJ whole genome shotgun (WGS) entry which is preliminary data.</text>
</comment>
<sequence length="323" mass="35895">MTSLETTIPQAAAKNTELLRVLSETDYAAPALEQQKQLITDLESEAAKSDRRLSIMDIKRVREFSDHKEYRDSVLRRFLFKAAGQRAAFEARAQKEETEYFQALQALQSEQQVNTNIKSQLTAARQAATDLSAQVTRHTTAQTSLDQLYESIFSGPTPALPGEDEHEQRTTAAQRTYLDVRGRAEAEQMAVRLLAGAQREMANASKAMEQALTASRHDMWGSGGSIADMMERNALQRAESEMLGARMQVVQARGFSAAIKASAAKVRQAAARLDAMAAEAGVRARDLDAELKRREEELREARVALQKIREKAFETYSVAPPAY</sequence>
<organism evidence="1 2">
    <name type="scientific">Chaetomium tenue</name>
    <dbReference type="NCBI Taxonomy" id="1854479"/>
    <lineage>
        <taxon>Eukaryota</taxon>
        <taxon>Fungi</taxon>
        <taxon>Dikarya</taxon>
        <taxon>Ascomycota</taxon>
        <taxon>Pezizomycotina</taxon>
        <taxon>Sordariomycetes</taxon>
        <taxon>Sordariomycetidae</taxon>
        <taxon>Sordariales</taxon>
        <taxon>Chaetomiaceae</taxon>
        <taxon>Chaetomium</taxon>
    </lineage>
</organism>
<dbReference type="Proteomes" id="UP000724584">
    <property type="component" value="Unassembled WGS sequence"/>
</dbReference>
<name>A0ACB7PFX2_9PEZI</name>
<proteinExistence type="predicted"/>
<gene>
    <name evidence="1" type="ORF">F5144DRAFT_592152</name>
</gene>
<protein>
    <submittedName>
        <fullName evidence="1">Uncharacterized protein</fullName>
    </submittedName>
</protein>
<evidence type="ECO:0000313" key="2">
    <source>
        <dbReference type="Proteomes" id="UP000724584"/>
    </source>
</evidence>
<accession>A0ACB7PFX2</accession>
<keyword evidence="2" id="KW-1185">Reference proteome</keyword>